<keyword evidence="4" id="KW-1185">Reference proteome</keyword>
<accession>A0A673HHX6</accession>
<keyword evidence="1" id="KW-1133">Transmembrane helix</keyword>
<reference evidence="3" key="2">
    <citation type="submission" date="2025-09" db="UniProtKB">
        <authorList>
            <consortium name="Ensembl"/>
        </authorList>
    </citation>
    <scope>IDENTIFICATION</scope>
</reference>
<evidence type="ECO:0000313" key="4">
    <source>
        <dbReference type="Proteomes" id="UP000472270"/>
    </source>
</evidence>
<dbReference type="Ensembl" id="ENSSRHT00000026059.1">
    <property type="protein sequence ID" value="ENSSRHP00000025295.1"/>
    <property type="gene ID" value="ENSSRHG00000013278.1"/>
</dbReference>
<protein>
    <recommendedName>
        <fullName evidence="2">Flavodoxin-like domain-containing protein</fullName>
    </recommendedName>
</protein>
<sequence length="140" mass="15728">HFPSIPVITIWRRPSTCSRKVSALNDVWEFTESYLLTVWQNRLYVYTTAAVLIGVWLTVNIPLLYKSVKNQELSPETEKVLHVSGVKVLYGSQTGTAKGFAKELAGDISAQGIQCEVIDMKEYDPEDRLAEEVSNHNTSP</sequence>
<dbReference type="Proteomes" id="UP000472270">
    <property type="component" value="Unassembled WGS sequence"/>
</dbReference>
<evidence type="ECO:0000313" key="3">
    <source>
        <dbReference type="Ensembl" id="ENSSRHP00000025295.1"/>
    </source>
</evidence>
<keyword evidence="1" id="KW-0812">Transmembrane</keyword>
<feature type="domain" description="Flavodoxin-like" evidence="2">
    <location>
        <begin position="86"/>
        <end position="140"/>
    </location>
</feature>
<evidence type="ECO:0000256" key="1">
    <source>
        <dbReference type="SAM" id="Phobius"/>
    </source>
</evidence>
<dbReference type="Gene3D" id="3.40.50.360">
    <property type="match status" value="1"/>
</dbReference>
<reference evidence="3" key="1">
    <citation type="submission" date="2025-08" db="UniProtKB">
        <authorList>
            <consortium name="Ensembl"/>
        </authorList>
    </citation>
    <scope>IDENTIFICATION</scope>
</reference>
<dbReference type="Pfam" id="PF00258">
    <property type="entry name" value="Flavodoxin_1"/>
    <property type="match status" value="1"/>
</dbReference>
<name>A0A673HHX6_9TELE</name>
<dbReference type="InterPro" id="IPR029039">
    <property type="entry name" value="Flavoprotein-like_sf"/>
</dbReference>
<organism evidence="3 4">
    <name type="scientific">Sinocyclocheilus rhinocerous</name>
    <dbReference type="NCBI Taxonomy" id="307959"/>
    <lineage>
        <taxon>Eukaryota</taxon>
        <taxon>Metazoa</taxon>
        <taxon>Chordata</taxon>
        <taxon>Craniata</taxon>
        <taxon>Vertebrata</taxon>
        <taxon>Euteleostomi</taxon>
        <taxon>Actinopterygii</taxon>
        <taxon>Neopterygii</taxon>
        <taxon>Teleostei</taxon>
        <taxon>Ostariophysi</taxon>
        <taxon>Cypriniformes</taxon>
        <taxon>Cyprinidae</taxon>
        <taxon>Cyprininae</taxon>
        <taxon>Sinocyclocheilus</taxon>
    </lineage>
</organism>
<evidence type="ECO:0000259" key="2">
    <source>
        <dbReference type="PROSITE" id="PS50902"/>
    </source>
</evidence>
<dbReference type="GO" id="GO:0010181">
    <property type="term" value="F:FMN binding"/>
    <property type="evidence" value="ECO:0007669"/>
    <property type="project" value="InterPro"/>
</dbReference>
<dbReference type="PROSITE" id="PS50902">
    <property type="entry name" value="FLAVODOXIN_LIKE"/>
    <property type="match status" value="1"/>
</dbReference>
<proteinExistence type="predicted"/>
<dbReference type="AlphaFoldDB" id="A0A673HHX6"/>
<feature type="transmembrane region" description="Helical" evidence="1">
    <location>
        <begin position="43"/>
        <end position="65"/>
    </location>
</feature>
<keyword evidence="1" id="KW-0472">Membrane</keyword>
<dbReference type="SUPFAM" id="SSF52218">
    <property type="entry name" value="Flavoproteins"/>
    <property type="match status" value="1"/>
</dbReference>
<dbReference type="InterPro" id="IPR008254">
    <property type="entry name" value="Flavodoxin/NO_synth"/>
</dbReference>